<dbReference type="Proteomes" id="UP000327362">
    <property type="component" value="Plasmid p1-JPH1"/>
</dbReference>
<geneLocation type="plasmid" evidence="2 3">
    <name>p1-JPH1</name>
</geneLocation>
<gene>
    <name evidence="2" type="ORF">JPH1_52960</name>
</gene>
<evidence type="ECO:0000256" key="1">
    <source>
        <dbReference type="SAM" id="MobiDB-lite"/>
    </source>
</evidence>
<dbReference type="EMBL" id="AP020327">
    <property type="protein sequence ID" value="BBN50821.1"/>
    <property type="molecule type" value="Genomic_DNA"/>
</dbReference>
<accession>A0AAI8X5C3</accession>
<organism evidence="2 3">
    <name type="scientific">Mycobacterium avium subsp. hominissuis</name>
    <dbReference type="NCBI Taxonomy" id="439334"/>
    <lineage>
        <taxon>Bacteria</taxon>
        <taxon>Bacillati</taxon>
        <taxon>Actinomycetota</taxon>
        <taxon>Actinomycetes</taxon>
        <taxon>Mycobacteriales</taxon>
        <taxon>Mycobacteriaceae</taxon>
        <taxon>Mycobacterium</taxon>
        <taxon>Mycobacterium avium complex (MAC)</taxon>
    </lineage>
</organism>
<evidence type="ECO:0000313" key="2">
    <source>
        <dbReference type="EMBL" id="BBN50821.1"/>
    </source>
</evidence>
<proteinExistence type="predicted"/>
<dbReference type="AlphaFoldDB" id="A0AAI8X5C3"/>
<name>A0AAI8X5C3_MYCAV</name>
<sequence>MNDSTRELRVTRSRKWTKYSVAERLRRDAQIATAFLGAHGLAVNPTRTGAELQAAEDYCRWSLADGPAHLDALDGAEVDAFVDEWRLRAVTADIRSLSMGAELRLMVALPLLGHGATRRRYAQRSGGNRCCGVVHRMCCNPAAVAEVHPHGRPNRTERSVAAHGGPAPLWRALATAGIPTSRHPANLSPANVTSHGYKEI</sequence>
<protein>
    <submittedName>
        <fullName evidence="2">Uncharacterized protein</fullName>
    </submittedName>
</protein>
<reference evidence="2 3" key="1">
    <citation type="submission" date="2019-09" db="EMBL/GenBank/DDBJ databases">
        <title>Complete genome sequence of Mycobacterium avium subsp. hominissuis strain JP-H-1.</title>
        <authorList>
            <person name="Kinoshita Y."/>
            <person name="Niwa H."/>
            <person name="Uchida-Fujii E."/>
            <person name="Nukada T."/>
        </authorList>
    </citation>
    <scope>NUCLEOTIDE SEQUENCE [LARGE SCALE GENOMIC DNA]</scope>
    <source>
        <strain evidence="2 3">JP-H-1</strain>
        <plasmid evidence="2 3">p1-JPH1</plasmid>
    </source>
</reference>
<evidence type="ECO:0000313" key="3">
    <source>
        <dbReference type="Proteomes" id="UP000327362"/>
    </source>
</evidence>
<keyword evidence="2" id="KW-0614">Plasmid</keyword>
<feature type="region of interest" description="Disordered" evidence="1">
    <location>
        <begin position="180"/>
        <end position="200"/>
    </location>
</feature>